<dbReference type="PANTHER" id="PTHR12673:SF159">
    <property type="entry name" value="LD03170P"/>
    <property type="match status" value="1"/>
</dbReference>
<dbReference type="InterPro" id="IPR000219">
    <property type="entry name" value="DH_dom"/>
</dbReference>
<dbReference type="GO" id="GO:0005737">
    <property type="term" value="C:cytoplasm"/>
    <property type="evidence" value="ECO:0007669"/>
    <property type="project" value="TreeGrafter"/>
</dbReference>
<dbReference type="PROSITE" id="PS50010">
    <property type="entry name" value="DH_2"/>
    <property type="match status" value="1"/>
</dbReference>
<evidence type="ECO:0000313" key="4">
    <source>
        <dbReference type="Proteomes" id="UP000023152"/>
    </source>
</evidence>
<comment type="caution">
    <text evidence="3">The sequence shown here is derived from an EMBL/GenBank/DDBJ whole genome shotgun (WGS) entry which is preliminary data.</text>
</comment>
<dbReference type="InterPro" id="IPR051092">
    <property type="entry name" value="FYVE_RhoGEF_PH"/>
</dbReference>
<evidence type="ECO:0000313" key="3">
    <source>
        <dbReference type="EMBL" id="ETO15026.1"/>
    </source>
</evidence>
<dbReference type="OrthoDB" id="660555at2759"/>
<sequence length="186" mass="22178">MFSPPAEVSVPQNFNQFHGSPHYLDDEQFPLTEEDESKGHNHNDTHEFDTPEFQQKLQQKRDHCIQQLMTSEKYYVSQLKQVNDMFIQPFQHSHERNSLMHSDNVLSELQYHTLFDDLINIYHFNVKLYQSLENKFSQFNQENLLVGDVFLQFIPNLTFYQKYAQNYEKSLTLLFELESNTTVCVN</sequence>
<protein>
    <submittedName>
        <fullName evidence="3">RhoGEF domain-containing protein</fullName>
    </submittedName>
</protein>
<feature type="domain" description="DH" evidence="2">
    <location>
        <begin position="60"/>
        <end position="186"/>
    </location>
</feature>
<name>X6MMY9_RETFI</name>
<dbReference type="InterPro" id="IPR035899">
    <property type="entry name" value="DBL_dom_sf"/>
</dbReference>
<keyword evidence="4" id="KW-1185">Reference proteome</keyword>
<dbReference type="Pfam" id="PF00621">
    <property type="entry name" value="RhoGEF"/>
    <property type="match status" value="1"/>
</dbReference>
<proteinExistence type="predicted"/>
<gene>
    <name evidence="3" type="ORF">RFI_22342</name>
</gene>
<dbReference type="Gene3D" id="1.20.900.10">
    <property type="entry name" value="Dbl homology (DH) domain"/>
    <property type="match status" value="1"/>
</dbReference>
<evidence type="ECO:0000259" key="2">
    <source>
        <dbReference type="PROSITE" id="PS50010"/>
    </source>
</evidence>
<dbReference type="AlphaFoldDB" id="X6MMY9"/>
<dbReference type="PANTHER" id="PTHR12673">
    <property type="entry name" value="FACIOGENITAL DYSPLASIA PROTEIN"/>
    <property type="match status" value="1"/>
</dbReference>
<dbReference type="GO" id="GO:0005085">
    <property type="term" value="F:guanyl-nucleotide exchange factor activity"/>
    <property type="evidence" value="ECO:0007669"/>
    <property type="project" value="InterPro"/>
</dbReference>
<accession>X6MMY9</accession>
<evidence type="ECO:0000256" key="1">
    <source>
        <dbReference type="SAM" id="MobiDB-lite"/>
    </source>
</evidence>
<reference evidence="3 4" key="1">
    <citation type="journal article" date="2013" name="Curr. Biol.">
        <title>The Genome of the Foraminiferan Reticulomyxa filosa.</title>
        <authorList>
            <person name="Glockner G."/>
            <person name="Hulsmann N."/>
            <person name="Schleicher M."/>
            <person name="Noegel A.A."/>
            <person name="Eichinger L."/>
            <person name="Gallinger C."/>
            <person name="Pawlowski J."/>
            <person name="Sierra R."/>
            <person name="Euteneuer U."/>
            <person name="Pillet L."/>
            <person name="Moustafa A."/>
            <person name="Platzer M."/>
            <person name="Groth M."/>
            <person name="Szafranski K."/>
            <person name="Schliwa M."/>
        </authorList>
    </citation>
    <scope>NUCLEOTIDE SEQUENCE [LARGE SCALE GENOMIC DNA]</scope>
</reference>
<feature type="region of interest" description="Disordered" evidence="1">
    <location>
        <begin position="1"/>
        <end position="26"/>
    </location>
</feature>
<dbReference type="EMBL" id="ASPP01019546">
    <property type="protein sequence ID" value="ETO15026.1"/>
    <property type="molecule type" value="Genomic_DNA"/>
</dbReference>
<organism evidence="3 4">
    <name type="scientific">Reticulomyxa filosa</name>
    <dbReference type="NCBI Taxonomy" id="46433"/>
    <lineage>
        <taxon>Eukaryota</taxon>
        <taxon>Sar</taxon>
        <taxon>Rhizaria</taxon>
        <taxon>Retaria</taxon>
        <taxon>Foraminifera</taxon>
        <taxon>Monothalamids</taxon>
        <taxon>Reticulomyxidae</taxon>
        <taxon>Reticulomyxa</taxon>
    </lineage>
</organism>
<dbReference type="Proteomes" id="UP000023152">
    <property type="component" value="Unassembled WGS sequence"/>
</dbReference>
<dbReference type="SUPFAM" id="SSF48065">
    <property type="entry name" value="DBL homology domain (DH-domain)"/>
    <property type="match status" value="1"/>
</dbReference>